<dbReference type="InterPro" id="IPR005312">
    <property type="entry name" value="DUF1759"/>
</dbReference>
<dbReference type="GO" id="GO:0015074">
    <property type="term" value="P:DNA integration"/>
    <property type="evidence" value="ECO:0007669"/>
    <property type="project" value="InterPro"/>
</dbReference>
<dbReference type="Pfam" id="PF03564">
    <property type="entry name" value="DUF1759"/>
    <property type="match status" value="1"/>
</dbReference>
<dbReference type="CDD" id="cd01644">
    <property type="entry name" value="RT_pepA17"/>
    <property type="match status" value="1"/>
</dbReference>
<dbReference type="PANTHER" id="PTHR47331:SF1">
    <property type="entry name" value="GAG-LIKE PROTEIN"/>
    <property type="match status" value="1"/>
</dbReference>
<dbReference type="InterPro" id="IPR036397">
    <property type="entry name" value="RNaseH_sf"/>
</dbReference>
<comment type="caution">
    <text evidence="3">The sequence shown here is derived from an EMBL/GenBank/DDBJ whole genome shotgun (WGS) entry which is preliminary data.</text>
</comment>
<organism evidence="3 4">
    <name type="scientific">Leptosia nina</name>
    <dbReference type="NCBI Taxonomy" id="320188"/>
    <lineage>
        <taxon>Eukaryota</taxon>
        <taxon>Metazoa</taxon>
        <taxon>Ecdysozoa</taxon>
        <taxon>Arthropoda</taxon>
        <taxon>Hexapoda</taxon>
        <taxon>Insecta</taxon>
        <taxon>Pterygota</taxon>
        <taxon>Neoptera</taxon>
        <taxon>Endopterygota</taxon>
        <taxon>Lepidoptera</taxon>
        <taxon>Glossata</taxon>
        <taxon>Ditrysia</taxon>
        <taxon>Papilionoidea</taxon>
        <taxon>Pieridae</taxon>
        <taxon>Pierinae</taxon>
        <taxon>Leptosia</taxon>
    </lineage>
</organism>
<evidence type="ECO:0000259" key="2">
    <source>
        <dbReference type="PROSITE" id="PS50994"/>
    </source>
</evidence>
<dbReference type="Gene3D" id="3.30.70.270">
    <property type="match status" value="1"/>
</dbReference>
<feature type="domain" description="Integrase catalytic" evidence="2">
    <location>
        <begin position="1484"/>
        <end position="1646"/>
    </location>
</feature>
<gene>
    <name evidence="3" type="ORF">LNINA_LOCUS11963</name>
</gene>
<dbReference type="SUPFAM" id="SSF56672">
    <property type="entry name" value="DNA/RNA polymerases"/>
    <property type="match status" value="1"/>
</dbReference>
<sequence length="1646" mass="187997">MPITRSQREKQGDNIEEVSCERSTRPVEETAPTLIQESFCSGTDRNTNMSAPADISDVMTKNIANVGDTILNESDDEASSSPSHSPIANSENKSKDEELLQMRLEILKLQRKICSLEETNTHEDPPGMKTSIATTSPPFSGTITSQANESDISKLASVIIAATKNTMCKHSLDLPKYNGSHGEWLAFQAAYMQTARHVTDVENMARLRRCLVGKAKEAVKNLLIYQSDPLEIMKSLESRFGRPDAIAITELETLKNLPKPGTTPRDLCMFTTRFCNILCSLEALGKIFYLYNPEITRSTVEKLSPTLQHRFFAYAAQQPKQEADLLKLKRFLCIEAENCAPFARPESNFESEKPQIKFQRAYVTEVKEKRKICIVCEKDSHTVNKCLVFKERSIDERWALAKEKSLCFRCLKPRTKNHRCPINRCNINECQRRHHPLLHPNEERNSSPTVEIVANASSTSAHRVYLKIIPVCVQGKNKSVNTFALLDDGSSVTLIDEELARTIEAEGPIEPLRIEGITSDGMNQTTSRRISIALSTKHNQISNIQGRTMKNLKLSPQTVLKRNISECEHLCDIIDEVCYSHAIPEILIGQDNWHLLISSETRKGARQQPVASLTQLGWVLHGSHTRSLGQKVHHVVDFNSSDNRMDEQLKQFFAIDSLTIMPKRPYNDPEDMALNQLKQHTRQREDGYFETTLIWRNDNKPEMPENYETALKRLRGIEKKLDRDPLLKSKYGEQMQALIDKGYAERAPLERNALTWYLPHFAVVNKMKPEKIRIVHDAAAKTRGVSLNDNLLKGPDLLQSLPGILMRFRQHKVAVTADIQEMFMQIKIREQDRDALRYLWRGEEREKEPTEYRMTSLVFGATSSPATAIFVKNYNAERFRDTDPEAAAAIERNHYMDDFLQSFKTTKEATVISKKVLEIHSKANFVLRQWNSNSKEVLKSLGVEDLQSNFKIDDGSKMERVLGLIWRPQEDTLNFNLSLVRLPNGILNEPEPTKRHVLKILMSIFDPLGFASPVTSRGKQIFQEIWRTSAGWDEKINQELAEQWHGWMKNLQCLGQLKIPRCYIKYSEAKSLQLHVFVDASELAYAAVLYWRTVNAEGQRSLTLIQAKARVAPLKMISIPRLELQAAVMGSRMASATLEEHDIKPEAKFFWTDSKTVLTWLKTGARSYKPFVAHRIASVQENTSLSEWRWVPTSLNVADDATRDVPKCFDSKHRWIAGPEFLLQDESYWPKDSILSNKPTGEERIHTVVIKGKSRLLECFPDVKRFSDWERLVRTVARVLQFIDLCTKGKEKVWHKRFAKNRTSDPEWRVTCKKNKKSNSIEKRQPSNTTCYEILNAQLIIRAENLLMRAVQENSFSDDLITLASGKTITAQSRLKKLAVELVNGEIRIKSRINAAVNIDDEVKNPIVLDGDDYIVRLYIAHIHKILHHAGVEATINECRQRYFILRLRPTTRMIIRRCPMCQIRKALPSVPPTGNHLENRLAHHQRPFTFVGVDYFGPMTVTIGRSTQKRYIALFTCLTTRAIHLELAGSLSTDSAIMALRRMIARRGCPDEIWSDNGTNLRGASRELYKLINRATQEEAARKKVKWRFIPPGAPFMGGAWERLIRSVKNALTNTLHEKSPREEVLSTVLAEIEYTVNSRPLTHV</sequence>
<feature type="compositionally biased region" description="Low complexity" evidence="1">
    <location>
        <begin position="79"/>
        <end position="90"/>
    </location>
</feature>
<evidence type="ECO:0000313" key="4">
    <source>
        <dbReference type="Proteomes" id="UP001497472"/>
    </source>
</evidence>
<keyword evidence="4" id="KW-1185">Reference proteome</keyword>
<dbReference type="InterPro" id="IPR008042">
    <property type="entry name" value="Retrotrans_Pao"/>
</dbReference>
<dbReference type="InterPro" id="IPR001584">
    <property type="entry name" value="Integrase_cat-core"/>
</dbReference>
<dbReference type="PANTHER" id="PTHR47331">
    <property type="entry name" value="PHD-TYPE DOMAIN-CONTAINING PROTEIN"/>
    <property type="match status" value="1"/>
</dbReference>
<dbReference type="SUPFAM" id="SSF53098">
    <property type="entry name" value="Ribonuclease H-like"/>
    <property type="match status" value="1"/>
</dbReference>
<dbReference type="Pfam" id="PF05380">
    <property type="entry name" value="Peptidase_A17"/>
    <property type="match status" value="1"/>
</dbReference>
<name>A0AAV1JUF1_9NEOP</name>
<accession>A0AAV1JUF1</accession>
<protein>
    <recommendedName>
        <fullName evidence="2">Integrase catalytic domain-containing protein</fullName>
    </recommendedName>
</protein>
<dbReference type="GO" id="GO:0071897">
    <property type="term" value="P:DNA biosynthetic process"/>
    <property type="evidence" value="ECO:0007669"/>
    <property type="project" value="UniProtKB-ARBA"/>
</dbReference>
<proteinExistence type="predicted"/>
<dbReference type="Gene3D" id="1.10.340.70">
    <property type="match status" value="1"/>
</dbReference>
<dbReference type="EMBL" id="CAVLEF010000200">
    <property type="protein sequence ID" value="CAK1552938.1"/>
    <property type="molecule type" value="Genomic_DNA"/>
</dbReference>
<dbReference type="GO" id="GO:0042575">
    <property type="term" value="C:DNA polymerase complex"/>
    <property type="evidence" value="ECO:0007669"/>
    <property type="project" value="UniProtKB-ARBA"/>
</dbReference>
<dbReference type="Gene3D" id="3.10.10.10">
    <property type="entry name" value="HIV Type 1 Reverse Transcriptase, subunit A, domain 1"/>
    <property type="match status" value="1"/>
</dbReference>
<feature type="region of interest" description="Disordered" evidence="1">
    <location>
        <begin position="72"/>
        <end position="96"/>
    </location>
</feature>
<dbReference type="Gene3D" id="3.30.420.10">
    <property type="entry name" value="Ribonuclease H-like superfamily/Ribonuclease H"/>
    <property type="match status" value="1"/>
</dbReference>
<evidence type="ECO:0000313" key="3">
    <source>
        <dbReference type="EMBL" id="CAK1552938.1"/>
    </source>
</evidence>
<dbReference type="Proteomes" id="UP001497472">
    <property type="component" value="Unassembled WGS sequence"/>
</dbReference>
<dbReference type="InterPro" id="IPR043128">
    <property type="entry name" value="Rev_trsase/Diguanyl_cyclase"/>
</dbReference>
<dbReference type="InterPro" id="IPR043502">
    <property type="entry name" value="DNA/RNA_pol_sf"/>
</dbReference>
<evidence type="ECO:0000256" key="1">
    <source>
        <dbReference type="SAM" id="MobiDB-lite"/>
    </source>
</evidence>
<dbReference type="Pfam" id="PF17921">
    <property type="entry name" value="Integrase_H2C2"/>
    <property type="match status" value="1"/>
</dbReference>
<dbReference type="InterPro" id="IPR012337">
    <property type="entry name" value="RNaseH-like_sf"/>
</dbReference>
<feature type="compositionally biased region" description="Basic and acidic residues" evidence="1">
    <location>
        <begin position="1"/>
        <end position="28"/>
    </location>
</feature>
<feature type="region of interest" description="Disordered" evidence="1">
    <location>
        <begin position="1"/>
        <end position="32"/>
    </location>
</feature>
<dbReference type="GO" id="GO:0003676">
    <property type="term" value="F:nucleic acid binding"/>
    <property type="evidence" value="ECO:0007669"/>
    <property type="project" value="InterPro"/>
</dbReference>
<dbReference type="InterPro" id="IPR041588">
    <property type="entry name" value="Integrase_H2C2"/>
</dbReference>
<dbReference type="PROSITE" id="PS50994">
    <property type="entry name" value="INTEGRASE"/>
    <property type="match status" value="1"/>
</dbReference>
<reference evidence="3 4" key="1">
    <citation type="submission" date="2023-11" db="EMBL/GenBank/DDBJ databases">
        <authorList>
            <person name="Okamura Y."/>
        </authorList>
    </citation>
    <scope>NUCLEOTIDE SEQUENCE [LARGE SCALE GENOMIC DNA]</scope>
</reference>